<keyword evidence="2" id="KW-1185">Reference proteome</keyword>
<proteinExistence type="predicted"/>
<dbReference type="Proteomes" id="UP000274358">
    <property type="component" value="Unassembled WGS sequence"/>
</dbReference>
<comment type="caution">
    <text evidence="1">The sequence shown here is derived from an EMBL/GenBank/DDBJ whole genome shotgun (WGS) entry which is preliminary data.</text>
</comment>
<reference evidence="1 2" key="1">
    <citation type="submission" date="2018-12" db="EMBL/GenBank/DDBJ databases">
        <title>Dyella dinghuensis sp. nov. DHOA06 and Dyella choica sp. nov. 4M-K27, isolated from forest soil.</title>
        <authorList>
            <person name="Qiu L.-H."/>
            <person name="Gao Z.-H."/>
        </authorList>
    </citation>
    <scope>NUCLEOTIDE SEQUENCE [LARGE SCALE GENOMIC DNA]</scope>
    <source>
        <strain evidence="1 2">4M-K27</strain>
    </source>
</reference>
<sequence length="160" mass="17682">MRTILTHALSGLVGALLATYACLFLSSLASFTWQDELKIRAAYALRQEGARAAQADNWELAGGQFHSASQIALTVATKTWSIGYPIYAWRLIGFSRDPDETFLISNLSIEAYSMQKQGRLDAADKIYSELIKNDPSKNRGYFEGVAEQTLSALNAQIARK</sequence>
<dbReference type="RefSeq" id="WP_126685365.1">
    <property type="nucleotide sequence ID" value="NZ_RYYV01000009.1"/>
</dbReference>
<evidence type="ECO:0000313" key="2">
    <source>
        <dbReference type="Proteomes" id="UP000274358"/>
    </source>
</evidence>
<gene>
    <name evidence="1" type="ORF">EKH80_13890</name>
</gene>
<dbReference type="EMBL" id="RYYV01000009">
    <property type="protein sequence ID" value="RUL74565.1"/>
    <property type="molecule type" value="Genomic_DNA"/>
</dbReference>
<organism evidence="1 2">
    <name type="scientific">Dyella choica</name>
    <dbReference type="NCBI Taxonomy" id="1927959"/>
    <lineage>
        <taxon>Bacteria</taxon>
        <taxon>Pseudomonadati</taxon>
        <taxon>Pseudomonadota</taxon>
        <taxon>Gammaproteobacteria</taxon>
        <taxon>Lysobacterales</taxon>
        <taxon>Rhodanobacteraceae</taxon>
        <taxon>Dyella</taxon>
    </lineage>
</organism>
<evidence type="ECO:0000313" key="1">
    <source>
        <dbReference type="EMBL" id="RUL74565.1"/>
    </source>
</evidence>
<accession>A0A3S0RK07</accession>
<dbReference type="AlphaFoldDB" id="A0A3S0RK07"/>
<name>A0A3S0RK07_9GAMM</name>
<evidence type="ECO:0008006" key="3">
    <source>
        <dbReference type="Google" id="ProtNLM"/>
    </source>
</evidence>
<dbReference type="PROSITE" id="PS51257">
    <property type="entry name" value="PROKAR_LIPOPROTEIN"/>
    <property type="match status" value="1"/>
</dbReference>
<protein>
    <recommendedName>
        <fullName evidence="3">Tetratricopeptide repeat protein</fullName>
    </recommendedName>
</protein>